<dbReference type="GeneID" id="93527586"/>
<reference evidence="5 6" key="1">
    <citation type="submission" date="2021-01" db="EMBL/GenBank/DDBJ databases">
        <title>FDA dAtabase for Regulatory Grade micrObial Sequences (FDA-ARGOS): Supporting development and validation of Infectious Disease Dx tests.</title>
        <authorList>
            <person name="Sproer C."/>
            <person name="Gronow S."/>
            <person name="Severitt S."/>
            <person name="Schroder I."/>
            <person name="Tallon L."/>
            <person name="Sadzewicz L."/>
            <person name="Zhao X."/>
            <person name="Boylan J."/>
            <person name="Ott S."/>
            <person name="Bowen H."/>
            <person name="Vavikolanu K."/>
            <person name="Mehta A."/>
            <person name="Aluvathingal J."/>
            <person name="Nadendla S."/>
            <person name="Lowell S."/>
            <person name="Myers T."/>
            <person name="Yan Y."/>
            <person name="Sichtig H."/>
        </authorList>
    </citation>
    <scope>NUCLEOTIDE SEQUENCE [LARGE SCALE GENOMIC DNA]</scope>
    <source>
        <strain evidence="5 6">FDAARGOS_1131</strain>
    </source>
</reference>
<evidence type="ECO:0000256" key="1">
    <source>
        <dbReference type="ARBA" id="ARBA00010834"/>
    </source>
</evidence>
<dbReference type="AlphaFoldDB" id="A0A9Q6ZHN6"/>
<name>A0A9Q6ZHN6_MYROD</name>
<evidence type="ECO:0000256" key="2">
    <source>
        <dbReference type="ARBA" id="ARBA00022980"/>
    </source>
</evidence>
<dbReference type="Pfam" id="PF17070">
    <property type="entry name" value="Thx"/>
    <property type="match status" value="1"/>
</dbReference>
<dbReference type="InterPro" id="IPR031414">
    <property type="entry name" value="Ribosomal_bTHX"/>
</dbReference>
<evidence type="ECO:0000313" key="5">
    <source>
        <dbReference type="EMBL" id="QQU01660.1"/>
    </source>
</evidence>
<dbReference type="GO" id="GO:1990904">
    <property type="term" value="C:ribonucleoprotein complex"/>
    <property type="evidence" value="ECO:0007669"/>
    <property type="project" value="UniProtKB-KW"/>
</dbReference>
<keyword evidence="3" id="KW-0687">Ribonucleoprotein</keyword>
<comment type="similarity">
    <text evidence="1">Belongs to the bacterial ribosomal protein bTHX family.</text>
</comment>
<organism evidence="5 6">
    <name type="scientific">Myroides odoratus</name>
    <name type="common">Flavobacterium odoratum</name>
    <dbReference type="NCBI Taxonomy" id="256"/>
    <lineage>
        <taxon>Bacteria</taxon>
        <taxon>Pseudomonadati</taxon>
        <taxon>Bacteroidota</taxon>
        <taxon>Flavobacteriia</taxon>
        <taxon>Flavobacteriales</taxon>
        <taxon>Flavobacteriaceae</taxon>
        <taxon>Myroides</taxon>
    </lineage>
</organism>
<dbReference type="RefSeq" id="WP_081474128.1">
    <property type="nucleotide sequence ID" value="NZ_CP068108.1"/>
</dbReference>
<feature type="region of interest" description="Disordered" evidence="4">
    <location>
        <begin position="1"/>
        <end position="34"/>
    </location>
</feature>
<feature type="compositionally biased region" description="Basic residues" evidence="4">
    <location>
        <begin position="9"/>
        <end position="27"/>
    </location>
</feature>
<protein>
    <submittedName>
        <fullName evidence="5">30S ribosomal protein THX</fullName>
    </submittedName>
</protein>
<dbReference type="OrthoDB" id="965797at2"/>
<proteinExistence type="inferred from homology"/>
<gene>
    <name evidence="5" type="ORF">I6I88_07965</name>
</gene>
<sequence length="34" mass="3854">MGKGDLKTRRGKIVNKSYGRRRPRKANKPSTPKA</sequence>
<dbReference type="NCBIfam" id="TIGR04560">
    <property type="entry name" value="ribo_THX"/>
    <property type="match status" value="1"/>
</dbReference>
<dbReference type="EMBL" id="CP068108">
    <property type="protein sequence ID" value="QQU01660.1"/>
    <property type="molecule type" value="Genomic_DNA"/>
</dbReference>
<dbReference type="Proteomes" id="UP000596202">
    <property type="component" value="Chromosome"/>
</dbReference>
<evidence type="ECO:0000313" key="6">
    <source>
        <dbReference type="Proteomes" id="UP000596202"/>
    </source>
</evidence>
<evidence type="ECO:0000256" key="3">
    <source>
        <dbReference type="ARBA" id="ARBA00023274"/>
    </source>
</evidence>
<dbReference type="GO" id="GO:0005840">
    <property type="term" value="C:ribosome"/>
    <property type="evidence" value="ECO:0007669"/>
    <property type="project" value="UniProtKB-KW"/>
</dbReference>
<dbReference type="InterPro" id="IPR030826">
    <property type="entry name" value="Ribosomal_bTHX/bTHXc/bTHXm"/>
</dbReference>
<evidence type="ECO:0000256" key="4">
    <source>
        <dbReference type="SAM" id="MobiDB-lite"/>
    </source>
</evidence>
<accession>A0A9Q6ZHN6</accession>
<keyword evidence="2 5" id="KW-0689">Ribosomal protein</keyword>